<proteinExistence type="predicted"/>
<dbReference type="EMBL" id="QJKJ01002944">
    <property type="protein sequence ID" value="RDY00646.1"/>
    <property type="molecule type" value="Genomic_DNA"/>
</dbReference>
<name>A0A371HCX1_MUCPR</name>
<organism evidence="2 3">
    <name type="scientific">Mucuna pruriens</name>
    <name type="common">Velvet bean</name>
    <name type="synonym">Dolichos pruriens</name>
    <dbReference type="NCBI Taxonomy" id="157652"/>
    <lineage>
        <taxon>Eukaryota</taxon>
        <taxon>Viridiplantae</taxon>
        <taxon>Streptophyta</taxon>
        <taxon>Embryophyta</taxon>
        <taxon>Tracheophyta</taxon>
        <taxon>Spermatophyta</taxon>
        <taxon>Magnoliopsida</taxon>
        <taxon>eudicotyledons</taxon>
        <taxon>Gunneridae</taxon>
        <taxon>Pentapetalae</taxon>
        <taxon>rosids</taxon>
        <taxon>fabids</taxon>
        <taxon>Fabales</taxon>
        <taxon>Fabaceae</taxon>
        <taxon>Papilionoideae</taxon>
        <taxon>50 kb inversion clade</taxon>
        <taxon>NPAAA clade</taxon>
        <taxon>indigoferoid/millettioid clade</taxon>
        <taxon>Phaseoleae</taxon>
        <taxon>Mucuna</taxon>
    </lineage>
</organism>
<feature type="transmembrane region" description="Helical" evidence="1">
    <location>
        <begin position="6"/>
        <end position="21"/>
    </location>
</feature>
<accession>A0A371HCX1</accession>
<protein>
    <submittedName>
        <fullName evidence="2">Uncharacterized protein</fullName>
    </submittedName>
</protein>
<feature type="non-terminal residue" evidence="2">
    <location>
        <position position="1"/>
    </location>
</feature>
<feature type="non-terminal residue" evidence="2">
    <location>
        <position position="71"/>
    </location>
</feature>
<dbReference type="AlphaFoldDB" id="A0A371HCX1"/>
<sequence>MKVFVYYVNIVVYAIILQYLAQRQRHIKSSVIAFGYYVAILRSMKNLKTKCLLLVFIALRRRKGSFESQPL</sequence>
<evidence type="ECO:0000313" key="3">
    <source>
        <dbReference type="Proteomes" id="UP000257109"/>
    </source>
</evidence>
<keyword evidence="1" id="KW-1133">Transmembrane helix</keyword>
<keyword evidence="3" id="KW-1185">Reference proteome</keyword>
<evidence type="ECO:0000313" key="2">
    <source>
        <dbReference type="EMBL" id="RDY00646.1"/>
    </source>
</evidence>
<dbReference type="Proteomes" id="UP000257109">
    <property type="component" value="Unassembled WGS sequence"/>
</dbReference>
<keyword evidence="1" id="KW-0812">Transmembrane</keyword>
<evidence type="ECO:0000256" key="1">
    <source>
        <dbReference type="SAM" id="Phobius"/>
    </source>
</evidence>
<comment type="caution">
    <text evidence="2">The sequence shown here is derived from an EMBL/GenBank/DDBJ whole genome shotgun (WGS) entry which is preliminary data.</text>
</comment>
<gene>
    <name evidence="2" type="ORF">CR513_16151</name>
</gene>
<keyword evidence="1" id="KW-0472">Membrane</keyword>
<reference evidence="2" key="1">
    <citation type="submission" date="2018-05" db="EMBL/GenBank/DDBJ databases">
        <title>Draft genome of Mucuna pruriens seed.</title>
        <authorList>
            <person name="Nnadi N.E."/>
            <person name="Vos R."/>
            <person name="Hasami M.H."/>
            <person name="Devisetty U.K."/>
            <person name="Aguiy J.C."/>
        </authorList>
    </citation>
    <scope>NUCLEOTIDE SEQUENCE [LARGE SCALE GENOMIC DNA]</scope>
    <source>
        <strain evidence="2">JCA_2017</strain>
    </source>
</reference>